<dbReference type="Proteomes" id="UP000027138">
    <property type="component" value="Unassembled WGS sequence"/>
</dbReference>
<name>A0A067JZF2_JATCU</name>
<sequence>MYGLVVAVWAYEYRIYPGSLSGDTLADSRRNPRYLAHCHHTFANTEDPHYWRCFLNDRALSDLLLTPWEGEAWRTYPARAVAELYTRSRLLLRGYWVDRYFLGERVYDIQVAPAQRRVPHAPPRHMCLLEGMTAEDREEEYEGSAADSFLSAGNYATYFSTRLQARLPEVLEYTL</sequence>
<dbReference type="EMBL" id="KK915021">
    <property type="protein sequence ID" value="KDP24939.1"/>
    <property type="molecule type" value="Genomic_DNA"/>
</dbReference>
<accession>A0A067JZF2</accession>
<evidence type="ECO:0000313" key="2">
    <source>
        <dbReference type="Proteomes" id="UP000027138"/>
    </source>
</evidence>
<keyword evidence="2" id="KW-1185">Reference proteome</keyword>
<dbReference type="OrthoDB" id="1652646at2759"/>
<proteinExistence type="predicted"/>
<protein>
    <recommendedName>
        <fullName evidence="3">Aminotransferase-like plant mobile domain-containing protein</fullName>
    </recommendedName>
</protein>
<reference evidence="1 2" key="1">
    <citation type="journal article" date="2014" name="PLoS ONE">
        <title>Global Analysis of Gene Expression Profiles in Physic Nut (Jatropha curcas L.) Seedlings Exposed to Salt Stress.</title>
        <authorList>
            <person name="Zhang L."/>
            <person name="Zhang C."/>
            <person name="Wu P."/>
            <person name="Chen Y."/>
            <person name="Li M."/>
            <person name="Jiang H."/>
            <person name="Wu G."/>
        </authorList>
    </citation>
    <scope>NUCLEOTIDE SEQUENCE [LARGE SCALE GENOMIC DNA]</scope>
    <source>
        <strain evidence="2">cv. GZQX0401</strain>
        <tissue evidence="1">Young leaves</tissue>
    </source>
</reference>
<evidence type="ECO:0000313" key="1">
    <source>
        <dbReference type="EMBL" id="KDP24939.1"/>
    </source>
</evidence>
<dbReference type="AlphaFoldDB" id="A0A067JZF2"/>
<organism evidence="1 2">
    <name type="scientific">Jatropha curcas</name>
    <name type="common">Barbados nut</name>
    <dbReference type="NCBI Taxonomy" id="180498"/>
    <lineage>
        <taxon>Eukaryota</taxon>
        <taxon>Viridiplantae</taxon>
        <taxon>Streptophyta</taxon>
        <taxon>Embryophyta</taxon>
        <taxon>Tracheophyta</taxon>
        <taxon>Spermatophyta</taxon>
        <taxon>Magnoliopsida</taxon>
        <taxon>eudicotyledons</taxon>
        <taxon>Gunneridae</taxon>
        <taxon>Pentapetalae</taxon>
        <taxon>rosids</taxon>
        <taxon>fabids</taxon>
        <taxon>Malpighiales</taxon>
        <taxon>Euphorbiaceae</taxon>
        <taxon>Crotonoideae</taxon>
        <taxon>Jatropheae</taxon>
        <taxon>Jatropha</taxon>
    </lineage>
</organism>
<gene>
    <name evidence="1" type="ORF">JCGZ_24442</name>
</gene>
<evidence type="ECO:0008006" key="3">
    <source>
        <dbReference type="Google" id="ProtNLM"/>
    </source>
</evidence>